<name>A0ABM1ZZL8_AEDAL</name>
<feature type="domain" description="PROP1-like PPR" evidence="4">
    <location>
        <begin position="151"/>
        <end position="314"/>
    </location>
</feature>
<dbReference type="InterPro" id="IPR011990">
    <property type="entry name" value="TPR-like_helical_dom_sf"/>
</dbReference>
<feature type="repeat" description="PPR" evidence="2">
    <location>
        <begin position="224"/>
        <end position="258"/>
    </location>
</feature>
<dbReference type="Proteomes" id="UP000069940">
    <property type="component" value="Unassembled WGS sequence"/>
</dbReference>
<reference evidence="6" key="1">
    <citation type="journal article" date="2015" name="Proc. Natl. Acad. Sci. U.S.A.">
        <title>Genome sequence of the Asian Tiger mosquito, Aedes albopictus, reveals insights into its biology, genetics, and evolution.</title>
        <authorList>
            <person name="Chen X.G."/>
            <person name="Jiang X."/>
            <person name="Gu J."/>
            <person name="Xu M."/>
            <person name="Wu Y."/>
            <person name="Deng Y."/>
            <person name="Zhang C."/>
            <person name="Bonizzoni M."/>
            <person name="Dermauw W."/>
            <person name="Vontas J."/>
            <person name="Armbruster P."/>
            <person name="Huang X."/>
            <person name="Yang Y."/>
            <person name="Zhang H."/>
            <person name="He W."/>
            <person name="Peng H."/>
            <person name="Liu Y."/>
            <person name="Wu K."/>
            <person name="Chen J."/>
            <person name="Lirakis M."/>
            <person name="Topalis P."/>
            <person name="Van Leeuwen T."/>
            <person name="Hall A.B."/>
            <person name="Jiang X."/>
            <person name="Thorpe C."/>
            <person name="Mueller R.L."/>
            <person name="Sun C."/>
            <person name="Waterhouse R.M."/>
            <person name="Yan G."/>
            <person name="Tu Z.J."/>
            <person name="Fang X."/>
            <person name="James A.A."/>
        </authorList>
    </citation>
    <scope>NUCLEOTIDE SEQUENCE [LARGE SCALE GENOMIC DNA]</scope>
    <source>
        <strain evidence="6">Foshan</strain>
    </source>
</reference>
<keyword evidence="1" id="KW-0677">Repeat</keyword>
<dbReference type="NCBIfam" id="TIGR00756">
    <property type="entry name" value="PPR"/>
    <property type="match status" value="2"/>
</dbReference>
<feature type="region of interest" description="Disordered" evidence="3">
    <location>
        <begin position="629"/>
        <end position="653"/>
    </location>
</feature>
<feature type="repeat" description="PPR" evidence="2">
    <location>
        <begin position="150"/>
        <end position="184"/>
    </location>
</feature>
<accession>A0ABM1ZZL8</accession>
<feature type="compositionally biased region" description="Basic residues" evidence="3">
    <location>
        <begin position="640"/>
        <end position="653"/>
    </location>
</feature>
<protein>
    <recommendedName>
        <fullName evidence="4">PROP1-like PPR domain-containing protein</fullName>
    </recommendedName>
</protein>
<feature type="compositionally biased region" description="Basic and acidic residues" evidence="3">
    <location>
        <begin position="94"/>
        <end position="103"/>
    </location>
</feature>
<feature type="repeat" description="PPR" evidence="2">
    <location>
        <begin position="114"/>
        <end position="149"/>
    </location>
</feature>
<dbReference type="Pfam" id="PF17177">
    <property type="entry name" value="PPR_long"/>
    <property type="match status" value="1"/>
</dbReference>
<dbReference type="PANTHER" id="PTHR24014:SF6">
    <property type="entry name" value="PENTATRICOPEPTIDE REPEAT-CONTAINING PROTEIN 1, MITOCHONDRIAL"/>
    <property type="match status" value="1"/>
</dbReference>
<keyword evidence="6" id="KW-1185">Reference proteome</keyword>
<dbReference type="Pfam" id="PF13812">
    <property type="entry name" value="PPR_3"/>
    <property type="match status" value="2"/>
</dbReference>
<dbReference type="Gene3D" id="1.25.40.10">
    <property type="entry name" value="Tetratricopeptide repeat domain"/>
    <property type="match status" value="3"/>
</dbReference>
<evidence type="ECO:0000256" key="1">
    <source>
        <dbReference type="ARBA" id="ARBA00022737"/>
    </source>
</evidence>
<sequence length="681" mass="78048">MASAIIHTIRRQLMFRAKTSRDLIRLASVSTRLPPRDHSLQSVRFLHSSQPLFNKVISGGRLDSEDVSLLEAKQDPDTFGTLSPRVPEPEVLDEGDRKEEEFFQNKPARSQKLSTKEYADLIKGHLKNQRIKEAIDVLEVRMKEDRVKPVNYLFNLVIGGCARVGYSKKAFQLYNKMKQHGLKVTGGTYTSLFNACANSPFLGDGLHKANRLREIMIEKGYEPNESNFNAMIKAYGRCGDLKTAFQLVDEMMSKKLRIQTDTFNFLLQACITDTEFGFRHALLVWHKMYRLKAQPDIYSFNLLLRCARDCGLGDLEATEQVIEQILYQSRKKPAQLEESSQQPALIEDSAADSSKHLQLSDLSPEIHQEGTPNLLSSQPHLGSLISLGEVKKPEDRLLLLGGANSILAEMENLKIHPDIKTMTELLDTVPPTLAAEKQILSTIRRLGIRCDIDFFNILIKKRSMRFDYEAAREVLTMIRTARLEPDIVTYGVLALGCRTQEEARALLKEMRDANIRINIQILGAMLRQGTATKNFRYVTEMLEIVKQERFKPNEAFLKHLDNFNKKCEKINQAYNKQPRKAGREEFKLEYNRYKLKLEYWMDHMGLKGLSLDDAVGAVREHPWEQFKQTQADGYEATKNPKLRHEKKKQHSIRKIKVDELKDDDDALDAGVGRKGEIRRIE</sequence>
<dbReference type="PANTHER" id="PTHR24014">
    <property type="entry name" value="2-OXOGLUTARATE AND IRON-DEPENDENT OXYGENASE DOMAIN-CONTAINING PROTEIN 2"/>
    <property type="match status" value="1"/>
</dbReference>
<dbReference type="InterPro" id="IPR033443">
    <property type="entry name" value="PROP1-like_PPR_dom"/>
</dbReference>
<evidence type="ECO:0000313" key="6">
    <source>
        <dbReference type="Proteomes" id="UP000069940"/>
    </source>
</evidence>
<dbReference type="GeneID" id="109418128"/>
<evidence type="ECO:0000256" key="3">
    <source>
        <dbReference type="SAM" id="MobiDB-lite"/>
    </source>
</evidence>
<evidence type="ECO:0000259" key="4">
    <source>
        <dbReference type="Pfam" id="PF17177"/>
    </source>
</evidence>
<reference evidence="5" key="2">
    <citation type="submission" date="2025-05" db="UniProtKB">
        <authorList>
            <consortium name="EnsemblMetazoa"/>
        </authorList>
    </citation>
    <scope>IDENTIFICATION</scope>
    <source>
        <strain evidence="5">Foshan</strain>
    </source>
</reference>
<proteinExistence type="predicted"/>
<organism evidence="5 6">
    <name type="scientific">Aedes albopictus</name>
    <name type="common">Asian tiger mosquito</name>
    <name type="synonym">Stegomyia albopicta</name>
    <dbReference type="NCBI Taxonomy" id="7160"/>
    <lineage>
        <taxon>Eukaryota</taxon>
        <taxon>Metazoa</taxon>
        <taxon>Ecdysozoa</taxon>
        <taxon>Arthropoda</taxon>
        <taxon>Hexapoda</taxon>
        <taxon>Insecta</taxon>
        <taxon>Pterygota</taxon>
        <taxon>Neoptera</taxon>
        <taxon>Endopterygota</taxon>
        <taxon>Diptera</taxon>
        <taxon>Nematocera</taxon>
        <taxon>Culicoidea</taxon>
        <taxon>Culicidae</taxon>
        <taxon>Culicinae</taxon>
        <taxon>Aedini</taxon>
        <taxon>Aedes</taxon>
        <taxon>Stegomyia</taxon>
    </lineage>
</organism>
<dbReference type="RefSeq" id="XP_019547872.3">
    <property type="nucleotide sequence ID" value="XM_019692327.3"/>
</dbReference>
<dbReference type="EnsemblMetazoa" id="AALFPA23_023078.R34332">
    <property type="protein sequence ID" value="AALFPA23_023078.P34332"/>
    <property type="gene ID" value="AALFPA23_023078"/>
</dbReference>
<evidence type="ECO:0000313" key="5">
    <source>
        <dbReference type="EnsemblMetazoa" id="AALFPA23_023078.P34332"/>
    </source>
</evidence>
<feature type="region of interest" description="Disordered" evidence="3">
    <location>
        <begin position="75"/>
        <end position="107"/>
    </location>
</feature>
<dbReference type="InterPro" id="IPR002885">
    <property type="entry name" value="PPR_rpt"/>
</dbReference>
<evidence type="ECO:0000256" key="2">
    <source>
        <dbReference type="PROSITE-ProRule" id="PRU00708"/>
    </source>
</evidence>
<dbReference type="PROSITE" id="PS51375">
    <property type="entry name" value="PPR"/>
    <property type="match status" value="3"/>
</dbReference>